<gene>
    <name evidence="2" type="ORF">WMY93_009868</name>
</gene>
<feature type="domain" description="Integrase catalytic" evidence="1">
    <location>
        <begin position="172"/>
        <end position="277"/>
    </location>
</feature>
<evidence type="ECO:0000259" key="1">
    <source>
        <dbReference type="PROSITE" id="PS50994"/>
    </source>
</evidence>
<dbReference type="GO" id="GO:0003676">
    <property type="term" value="F:nucleic acid binding"/>
    <property type="evidence" value="ECO:0007669"/>
    <property type="project" value="InterPro"/>
</dbReference>
<dbReference type="PROSITE" id="PS50994">
    <property type="entry name" value="INTEGRASE"/>
    <property type="match status" value="1"/>
</dbReference>
<dbReference type="Gene3D" id="3.30.420.10">
    <property type="entry name" value="Ribonuclease H-like superfamily/Ribonuclease H"/>
    <property type="match status" value="1"/>
</dbReference>
<sequence length="325" mass="37053">MASWSTVGSAFHSLFSCGDHGCIVWRRQTGCSSFARNLAVFLLIVGSLRVWFERGRPTGGRFGEEFLTSAPSLLVCCEESCSSEQNERLSENLPSRRKFVIWNKPKETELLRLHHVTPKSDSRSWTSGFRESRLRMPTLFQELHDLRHSSNEHGAGPTRCWTLLSCALSDLPYELPHTCCSVRAGVKSEDGFYVKRERGKRARPNVDGLENVLVVTDVFSKYTMAVPTRDQRAFTVEQVLVNEWFAKFGVPGRIHSDQGRNFESLLIQQLCHLYGIRKAAALSRTCPSRRKFVIWNKLKETELLRLHHCDPKVRVKKLETSESPG</sequence>
<dbReference type="InterPro" id="IPR050951">
    <property type="entry name" value="Retrovirus_Pol_polyprotein"/>
</dbReference>
<keyword evidence="3" id="KW-1185">Reference proteome</keyword>
<dbReference type="SUPFAM" id="SSF53098">
    <property type="entry name" value="Ribonuclease H-like"/>
    <property type="match status" value="1"/>
</dbReference>
<dbReference type="Pfam" id="PF00665">
    <property type="entry name" value="rve"/>
    <property type="match status" value="1"/>
</dbReference>
<dbReference type="InterPro" id="IPR036397">
    <property type="entry name" value="RNaseH_sf"/>
</dbReference>
<reference evidence="3" key="1">
    <citation type="submission" date="2024-04" db="EMBL/GenBank/DDBJ databases">
        <title>Salinicola lusitanus LLJ914,a marine bacterium isolated from the Okinawa Trough.</title>
        <authorList>
            <person name="Li J."/>
        </authorList>
    </citation>
    <scope>NUCLEOTIDE SEQUENCE [LARGE SCALE GENOMIC DNA]</scope>
</reference>
<dbReference type="GO" id="GO:0015074">
    <property type="term" value="P:DNA integration"/>
    <property type="evidence" value="ECO:0007669"/>
    <property type="project" value="InterPro"/>
</dbReference>
<organism evidence="2 3">
    <name type="scientific">Mugilogobius chulae</name>
    <name type="common">yellowstripe goby</name>
    <dbReference type="NCBI Taxonomy" id="88201"/>
    <lineage>
        <taxon>Eukaryota</taxon>
        <taxon>Metazoa</taxon>
        <taxon>Chordata</taxon>
        <taxon>Craniata</taxon>
        <taxon>Vertebrata</taxon>
        <taxon>Euteleostomi</taxon>
        <taxon>Actinopterygii</taxon>
        <taxon>Neopterygii</taxon>
        <taxon>Teleostei</taxon>
        <taxon>Neoteleostei</taxon>
        <taxon>Acanthomorphata</taxon>
        <taxon>Gobiaria</taxon>
        <taxon>Gobiiformes</taxon>
        <taxon>Gobioidei</taxon>
        <taxon>Gobiidae</taxon>
        <taxon>Gobionellinae</taxon>
        <taxon>Mugilogobius</taxon>
    </lineage>
</organism>
<dbReference type="EMBL" id="JBBPFD010000007">
    <property type="protein sequence ID" value="KAK7918584.1"/>
    <property type="molecule type" value="Genomic_DNA"/>
</dbReference>
<name>A0AAW0P9H7_9GOBI</name>
<dbReference type="PANTHER" id="PTHR37984">
    <property type="entry name" value="PROTEIN CBG26694"/>
    <property type="match status" value="1"/>
</dbReference>
<dbReference type="InterPro" id="IPR001584">
    <property type="entry name" value="Integrase_cat-core"/>
</dbReference>
<dbReference type="PANTHER" id="PTHR37984:SF15">
    <property type="entry name" value="INTEGRASE CATALYTIC DOMAIN-CONTAINING PROTEIN"/>
    <property type="match status" value="1"/>
</dbReference>
<evidence type="ECO:0000313" key="2">
    <source>
        <dbReference type="EMBL" id="KAK7918584.1"/>
    </source>
</evidence>
<dbReference type="Proteomes" id="UP001460270">
    <property type="component" value="Unassembled WGS sequence"/>
</dbReference>
<accession>A0AAW0P9H7</accession>
<comment type="caution">
    <text evidence="2">The sequence shown here is derived from an EMBL/GenBank/DDBJ whole genome shotgun (WGS) entry which is preliminary data.</text>
</comment>
<evidence type="ECO:0000313" key="3">
    <source>
        <dbReference type="Proteomes" id="UP001460270"/>
    </source>
</evidence>
<dbReference type="InterPro" id="IPR012337">
    <property type="entry name" value="RNaseH-like_sf"/>
</dbReference>
<proteinExistence type="predicted"/>
<dbReference type="AlphaFoldDB" id="A0AAW0P9H7"/>
<protein>
    <recommendedName>
        <fullName evidence="1">Integrase catalytic domain-containing protein</fullName>
    </recommendedName>
</protein>